<organism evidence="1 2">
    <name type="scientific">Flavilitoribacter nigricans (strain ATCC 23147 / DSM 23189 / NBRC 102662 / NCIMB 1420 / SS-2)</name>
    <name type="common">Lewinella nigricans</name>
    <dbReference type="NCBI Taxonomy" id="1122177"/>
    <lineage>
        <taxon>Bacteria</taxon>
        <taxon>Pseudomonadati</taxon>
        <taxon>Bacteroidota</taxon>
        <taxon>Saprospiria</taxon>
        <taxon>Saprospirales</taxon>
        <taxon>Lewinellaceae</taxon>
        <taxon>Flavilitoribacter</taxon>
    </lineage>
</organism>
<evidence type="ECO:0000313" key="2">
    <source>
        <dbReference type="Proteomes" id="UP000223913"/>
    </source>
</evidence>
<sequence>MKFNSEFGMDVGPSFVSIRKKIRNFPVKNVLYFREIFTFGAILPRSANRSGIAAGHLAGDPEPDILTVPEGSNQHAIDLFVYLFEEVFSGI</sequence>
<protein>
    <submittedName>
        <fullName evidence="1">Uncharacterized protein</fullName>
    </submittedName>
</protein>
<name>A0A2D0NJB1_FLAN2</name>
<dbReference type="RefSeq" id="WP_099148072.1">
    <property type="nucleotide sequence ID" value="NZ_PDUD01000001.1"/>
</dbReference>
<dbReference type="EMBL" id="PDUD01000001">
    <property type="protein sequence ID" value="PHN08480.1"/>
    <property type="molecule type" value="Genomic_DNA"/>
</dbReference>
<proteinExistence type="predicted"/>
<reference evidence="1 2" key="1">
    <citation type="submission" date="2017-10" db="EMBL/GenBank/DDBJ databases">
        <title>The draft genome sequence of Lewinella nigricans NBRC 102662.</title>
        <authorList>
            <person name="Wang K."/>
        </authorList>
    </citation>
    <scope>NUCLEOTIDE SEQUENCE [LARGE SCALE GENOMIC DNA]</scope>
    <source>
        <strain evidence="1 2">NBRC 102662</strain>
    </source>
</reference>
<gene>
    <name evidence="1" type="ORF">CRP01_00780</name>
</gene>
<evidence type="ECO:0000313" key="1">
    <source>
        <dbReference type="EMBL" id="PHN08480.1"/>
    </source>
</evidence>
<keyword evidence="2" id="KW-1185">Reference proteome</keyword>
<comment type="caution">
    <text evidence="1">The sequence shown here is derived from an EMBL/GenBank/DDBJ whole genome shotgun (WGS) entry which is preliminary data.</text>
</comment>
<accession>A0A2D0NJB1</accession>
<dbReference type="AlphaFoldDB" id="A0A2D0NJB1"/>
<dbReference type="Proteomes" id="UP000223913">
    <property type="component" value="Unassembled WGS sequence"/>
</dbReference>